<sequence>MEDDYSAPAPHLPMDIMYKIPAHISDPASLARLASSWKFWRNLVKDPGFLDCLRRRHGDHGFTPSLLLGFFYQENKRSSSDLWKYHIDKTRCLAPSFVRMSELTQFIGSKTARNARKPLSLETFIQGLGASLNFFKPIASHDSFLAFRRKSKDADGQTIEDSFCVCNPLTGETFEIPGLRYNIPPNHYALFVTNDVGLSGRMSQSFQLIGIWVMKGNRFVSACYSSKTGTWTRSGIIPQLLPGRYLVSNSAAASDGVIHWLCGSWRQMTLTHVATLHIGNMELSYLELPPEAKRNKAPLLASSADGGLLLLFVQGLQMSLWKHSSAPGSGWVLSERIDMRSYLPPRVVKLGISAKVGLEMFQGKSGTVVLWMYGEGLFLFSLSDRSLRKIDSENVTKKYFLCPYEIDWLSCLAITNLVADGSLSLDVQREKARGRWRALMGTNLATNSPY</sequence>
<protein>
    <submittedName>
        <fullName evidence="1">Uncharacterized protein</fullName>
    </submittedName>
</protein>
<keyword evidence="2" id="KW-1185">Reference proteome</keyword>
<proteinExistence type="predicted"/>
<reference evidence="1" key="1">
    <citation type="submission" date="2021-05" db="EMBL/GenBank/DDBJ databases">
        <authorList>
            <person name="Scholz U."/>
            <person name="Mascher M."/>
            <person name="Fiebig A."/>
        </authorList>
    </citation>
    <scope>NUCLEOTIDE SEQUENCE [LARGE SCALE GENOMIC DNA]</scope>
</reference>
<evidence type="ECO:0000313" key="2">
    <source>
        <dbReference type="Proteomes" id="UP001732700"/>
    </source>
</evidence>
<dbReference type="EnsemblPlants" id="AVESA.00010b.r2.7CG0710530.1">
    <property type="protein sequence ID" value="AVESA.00010b.r2.7CG0710530.1.CDS.1"/>
    <property type="gene ID" value="AVESA.00010b.r2.7CG0710530"/>
</dbReference>
<name>A0ACD6A9K1_AVESA</name>
<organism evidence="1 2">
    <name type="scientific">Avena sativa</name>
    <name type="common">Oat</name>
    <dbReference type="NCBI Taxonomy" id="4498"/>
    <lineage>
        <taxon>Eukaryota</taxon>
        <taxon>Viridiplantae</taxon>
        <taxon>Streptophyta</taxon>
        <taxon>Embryophyta</taxon>
        <taxon>Tracheophyta</taxon>
        <taxon>Spermatophyta</taxon>
        <taxon>Magnoliopsida</taxon>
        <taxon>Liliopsida</taxon>
        <taxon>Poales</taxon>
        <taxon>Poaceae</taxon>
        <taxon>BOP clade</taxon>
        <taxon>Pooideae</taxon>
        <taxon>Poodae</taxon>
        <taxon>Poeae</taxon>
        <taxon>Poeae Chloroplast Group 1 (Aveneae type)</taxon>
        <taxon>Aveninae</taxon>
        <taxon>Avena</taxon>
    </lineage>
</organism>
<evidence type="ECO:0000313" key="1">
    <source>
        <dbReference type="EnsemblPlants" id="AVESA.00010b.r2.7CG0710530.1.CDS.1"/>
    </source>
</evidence>
<reference evidence="1" key="2">
    <citation type="submission" date="2025-09" db="UniProtKB">
        <authorList>
            <consortium name="EnsemblPlants"/>
        </authorList>
    </citation>
    <scope>IDENTIFICATION</scope>
</reference>
<accession>A0ACD6A9K1</accession>
<dbReference type="Proteomes" id="UP001732700">
    <property type="component" value="Chromosome 7C"/>
</dbReference>